<dbReference type="Proteomes" id="UP000316270">
    <property type="component" value="Chromosome 8"/>
</dbReference>
<gene>
    <name evidence="2" type="ORF">FKW77_005449</name>
</gene>
<organism evidence="2 3">
    <name type="scientific">Venturia effusa</name>
    <dbReference type="NCBI Taxonomy" id="50376"/>
    <lineage>
        <taxon>Eukaryota</taxon>
        <taxon>Fungi</taxon>
        <taxon>Dikarya</taxon>
        <taxon>Ascomycota</taxon>
        <taxon>Pezizomycotina</taxon>
        <taxon>Dothideomycetes</taxon>
        <taxon>Pleosporomycetidae</taxon>
        <taxon>Venturiales</taxon>
        <taxon>Venturiaceae</taxon>
        <taxon>Venturia</taxon>
    </lineage>
</organism>
<accession>A0A517LAY3</accession>
<dbReference type="OrthoDB" id="10642666at2759"/>
<proteinExistence type="predicted"/>
<feature type="region of interest" description="Disordered" evidence="1">
    <location>
        <begin position="217"/>
        <end position="252"/>
    </location>
</feature>
<reference evidence="2 3" key="1">
    <citation type="submission" date="2019-07" db="EMBL/GenBank/DDBJ databases">
        <title>Finished genome of Venturia effusa.</title>
        <authorList>
            <person name="Young C.A."/>
            <person name="Cox M.P."/>
            <person name="Ganley A.R.D."/>
            <person name="David W.J."/>
        </authorList>
    </citation>
    <scope>NUCLEOTIDE SEQUENCE [LARGE SCALE GENOMIC DNA]</scope>
    <source>
        <strain evidence="3">albino</strain>
    </source>
</reference>
<sequence>MQNTASSNLARKDLFHPEDPEISATMSTYQQYHQQQHHQNHQLAAALNAQNIPLHTPSSKTLEPFPTLTHQILSTGALSTYINDLPPHVAHLLPEIAANEVSDTVFRLLQNRHRRRQAEWCGKSHFERREEMRRRGDVLLAPSSALVARRAAVWRRRAVVVERGLRRDWREWVRPARRREGGVEGLRLYAEELGVYHRNLFERERVRQERGRIGGRVLGDALHSDQMEPADDREQDDGGAQPIELKSQSGPLETELVLYNNNQAYTGPEDYHDEYRAYHLEYPRTQMTMYDTLDARDPEGEENKLVVYHEPRAQEILPTEYQQDHHPVDVEPEQSYHSHNEPAQYDRIPHGLPLYPLPMLHHNYHLHHHHHHPQSESATQAERQQEPAAMETKPQRQQAGTPQGLCEGSSAAMRKRKREDSFASSGRSNRRG</sequence>
<protein>
    <submittedName>
        <fullName evidence="2">Uncharacterized protein</fullName>
    </submittedName>
</protein>
<dbReference type="AlphaFoldDB" id="A0A517LAY3"/>
<feature type="region of interest" description="Disordered" evidence="1">
    <location>
        <begin position="367"/>
        <end position="432"/>
    </location>
</feature>
<evidence type="ECO:0000313" key="3">
    <source>
        <dbReference type="Proteomes" id="UP000316270"/>
    </source>
</evidence>
<feature type="compositionally biased region" description="Basic and acidic residues" evidence="1">
    <location>
        <begin position="222"/>
        <end position="232"/>
    </location>
</feature>
<keyword evidence="3" id="KW-1185">Reference proteome</keyword>
<evidence type="ECO:0000313" key="2">
    <source>
        <dbReference type="EMBL" id="QDS72784.1"/>
    </source>
</evidence>
<name>A0A517LAY3_9PEZI</name>
<feature type="compositionally biased region" description="Polar residues" evidence="1">
    <location>
        <begin position="422"/>
        <end position="432"/>
    </location>
</feature>
<dbReference type="EMBL" id="CP042192">
    <property type="protein sequence ID" value="QDS72784.1"/>
    <property type="molecule type" value="Genomic_DNA"/>
</dbReference>
<evidence type="ECO:0000256" key="1">
    <source>
        <dbReference type="SAM" id="MobiDB-lite"/>
    </source>
</evidence>